<gene>
    <name evidence="2" type="ORF">SAMN04487894_10397</name>
</gene>
<evidence type="ECO:0000259" key="1">
    <source>
        <dbReference type="SMART" id="SM00245"/>
    </source>
</evidence>
<keyword evidence="3" id="KW-1185">Reference proteome</keyword>
<dbReference type="SUPFAM" id="SSF52096">
    <property type="entry name" value="ClpP/crotonase"/>
    <property type="match status" value="1"/>
</dbReference>
<dbReference type="GO" id="GO:0030288">
    <property type="term" value="C:outer membrane-bounded periplasmic space"/>
    <property type="evidence" value="ECO:0007669"/>
    <property type="project" value="TreeGrafter"/>
</dbReference>
<feature type="domain" description="Tail specific protease" evidence="1">
    <location>
        <begin position="216"/>
        <end position="447"/>
    </location>
</feature>
<evidence type="ECO:0000313" key="3">
    <source>
        <dbReference type="Proteomes" id="UP000198757"/>
    </source>
</evidence>
<dbReference type="PANTHER" id="PTHR32060">
    <property type="entry name" value="TAIL-SPECIFIC PROTEASE"/>
    <property type="match status" value="1"/>
</dbReference>
<proteinExistence type="predicted"/>
<dbReference type="SMART" id="SM00245">
    <property type="entry name" value="TSPc"/>
    <property type="match status" value="1"/>
</dbReference>
<dbReference type="InterPro" id="IPR029045">
    <property type="entry name" value="ClpP/crotonase-like_dom_sf"/>
</dbReference>
<dbReference type="PANTHER" id="PTHR32060:SF30">
    <property type="entry name" value="CARBOXY-TERMINAL PROCESSING PROTEASE CTPA"/>
    <property type="match status" value="1"/>
</dbReference>
<name>A0A1G6N0M6_NIADE</name>
<dbReference type="Pfam" id="PF03572">
    <property type="entry name" value="Peptidase_S41"/>
    <property type="match status" value="1"/>
</dbReference>
<dbReference type="EMBL" id="FMZO01000003">
    <property type="protein sequence ID" value="SDC61024.1"/>
    <property type="molecule type" value="Genomic_DNA"/>
</dbReference>
<reference evidence="3" key="1">
    <citation type="submission" date="2016-10" db="EMBL/GenBank/DDBJ databases">
        <authorList>
            <person name="Varghese N."/>
            <person name="Submissions S."/>
        </authorList>
    </citation>
    <scope>NUCLEOTIDE SEQUENCE [LARGE SCALE GENOMIC DNA]</scope>
    <source>
        <strain evidence="3">DSM 25811 / CCM 8410 / LMG 26954 / E90</strain>
    </source>
</reference>
<dbReference type="Gene3D" id="3.90.226.10">
    <property type="entry name" value="2-enoyl-CoA Hydratase, Chain A, domain 1"/>
    <property type="match status" value="1"/>
</dbReference>
<protein>
    <submittedName>
        <fullName evidence="2">Peptidase family S41</fullName>
    </submittedName>
</protein>
<dbReference type="RefSeq" id="WP_176954337.1">
    <property type="nucleotide sequence ID" value="NZ_FMZO01000003.1"/>
</dbReference>
<dbReference type="GO" id="GO:0004175">
    <property type="term" value="F:endopeptidase activity"/>
    <property type="evidence" value="ECO:0007669"/>
    <property type="project" value="TreeGrafter"/>
</dbReference>
<dbReference type="STRING" id="1285928.SAMN04487894_10397"/>
<organism evidence="2 3">
    <name type="scientific">Niabella drilacis (strain DSM 25811 / CCM 8410 / CCUG 62505 / LMG 26954 / E90)</name>
    <dbReference type="NCBI Taxonomy" id="1285928"/>
    <lineage>
        <taxon>Bacteria</taxon>
        <taxon>Pseudomonadati</taxon>
        <taxon>Bacteroidota</taxon>
        <taxon>Chitinophagia</taxon>
        <taxon>Chitinophagales</taxon>
        <taxon>Chitinophagaceae</taxon>
        <taxon>Niabella</taxon>
    </lineage>
</organism>
<dbReference type="GO" id="GO:0008236">
    <property type="term" value="F:serine-type peptidase activity"/>
    <property type="evidence" value="ECO:0007669"/>
    <property type="project" value="InterPro"/>
</dbReference>
<evidence type="ECO:0000313" key="2">
    <source>
        <dbReference type="EMBL" id="SDC61024.1"/>
    </source>
</evidence>
<dbReference type="AlphaFoldDB" id="A0A1G6N0M6"/>
<dbReference type="GO" id="GO:0006508">
    <property type="term" value="P:proteolysis"/>
    <property type="evidence" value="ECO:0007669"/>
    <property type="project" value="InterPro"/>
</dbReference>
<sequence length="476" mass="53179">MKLLLLAAGFLLIGVPAEAQYLYGRVEQKYAPGAVKKDIAQLYADLKKYHLNLTRFVTAGELKRAFDSLQNSVTDSLTAGQVHYRLLPLLSRIGDGHLALNYFDPDKITEADKGKYTADYDSPFNQLRLKFIGRRIFVKDHFAERERIPAGAEIIAINGIGSGDVIDRALRYTFSDGYNTTFKYFFLNYEPLDGLWTNVFRVCKTLHMVYRSGSTTDSVTIQGKQKTPARQAPDRTIAGKQPFLDFKRIDTGTAYLKINTFKPAWDSTDRQTFAKLSKELGQARHLILDLRGNTGGEMGLMLMMLRGMITRPIQPIKFPAELTKGVLLPPADTAKKSQLRYVKEYNLQGWGNLVPFNGAYKNPLYVLVNGGTFSAAAIMAYALAIDKRAVLIGEETGGGRNTITAGIMYNNRMKHTDISYAFGLVPFNATYPSAETGHGVQPDIKISYTMDDYLGNRDLEMERALKLIEADKRGGK</sequence>
<accession>A0A1G6N0M6</accession>
<dbReference type="InterPro" id="IPR005151">
    <property type="entry name" value="Tail-specific_protease"/>
</dbReference>
<dbReference type="Proteomes" id="UP000198757">
    <property type="component" value="Unassembled WGS sequence"/>
</dbReference>
<dbReference type="GO" id="GO:0007165">
    <property type="term" value="P:signal transduction"/>
    <property type="evidence" value="ECO:0007669"/>
    <property type="project" value="TreeGrafter"/>
</dbReference>